<name>A0A8B7CNM0_PHODC</name>
<evidence type="ECO:0000259" key="8">
    <source>
        <dbReference type="PROSITE" id="PS51667"/>
    </source>
</evidence>
<comment type="subcellular location">
    <subcellularLocation>
        <location evidence="1 4 5">Nucleus</location>
    </subcellularLocation>
</comment>
<gene>
    <name evidence="10" type="primary">LOC103716657</name>
</gene>
<feature type="compositionally biased region" description="Basic and acidic residues" evidence="6">
    <location>
        <begin position="397"/>
        <end position="410"/>
    </location>
</feature>
<keyword evidence="5" id="KW-0010">Activator</keyword>
<dbReference type="Pfam" id="PF08880">
    <property type="entry name" value="QLQ"/>
    <property type="match status" value="1"/>
</dbReference>
<comment type="function">
    <text evidence="5">Transcription activator.</text>
</comment>
<dbReference type="InterPro" id="IPR031137">
    <property type="entry name" value="GRF"/>
</dbReference>
<evidence type="ECO:0000259" key="7">
    <source>
        <dbReference type="PROSITE" id="PS51666"/>
    </source>
</evidence>
<accession>A0A8B7CNM0</accession>
<feature type="short sequence motif" description="Bipartite nuclear localization signal" evidence="4">
    <location>
        <begin position="129"/>
        <end position="139"/>
    </location>
</feature>
<dbReference type="InterPro" id="IPR014978">
    <property type="entry name" value="Gln-Leu-Gln_QLQ"/>
</dbReference>
<dbReference type="GO" id="GO:0005524">
    <property type="term" value="F:ATP binding"/>
    <property type="evidence" value="ECO:0007669"/>
    <property type="project" value="UniProtKB-UniRule"/>
</dbReference>
<evidence type="ECO:0000313" key="9">
    <source>
        <dbReference type="Proteomes" id="UP000228380"/>
    </source>
</evidence>
<evidence type="ECO:0000256" key="5">
    <source>
        <dbReference type="RuleBase" id="RU367127"/>
    </source>
</evidence>
<dbReference type="Pfam" id="PF08879">
    <property type="entry name" value="WRC"/>
    <property type="match status" value="1"/>
</dbReference>
<feature type="short sequence motif" description="Bipartite nuclear localization signal" evidence="4">
    <location>
        <begin position="157"/>
        <end position="164"/>
    </location>
</feature>
<dbReference type="GO" id="GO:0006351">
    <property type="term" value="P:DNA-templated transcription"/>
    <property type="evidence" value="ECO:0007669"/>
    <property type="project" value="UniProtKB-UniRule"/>
</dbReference>
<feature type="region of interest" description="Disordered" evidence="6">
    <location>
        <begin position="151"/>
        <end position="195"/>
    </location>
</feature>
<dbReference type="SMART" id="SM00951">
    <property type="entry name" value="QLQ"/>
    <property type="match status" value="1"/>
</dbReference>
<keyword evidence="3 4" id="KW-0539">Nucleus</keyword>
<feature type="compositionally biased region" description="Polar residues" evidence="6">
    <location>
        <begin position="384"/>
        <end position="396"/>
    </location>
</feature>
<dbReference type="PANTHER" id="PTHR31602">
    <property type="entry name" value="GROWTH-REGULATING FACTOR 5"/>
    <property type="match status" value="1"/>
</dbReference>
<sequence>MMEPFTSPSPASDPTAPVPNLFWRPLGGESLERRVGIETGGVAGGEQMSSTAAARPLFTVSQWQELELQARIFKHLATGEAVPVHLVEYFRKSLESMASRSCHHPAAAAAAALGYYSYFGKKLDPEPGRCRRTDGKKWRCSKEAYPDSKYCERHMHRGRNRSRKPVEAPPQSQSRSPCASTVTSPALTGSSGNGGGSFQSIPLHSLAGGSTAACPFPGGAAASSPLLIDPGSYTVAEKELRYPYGMKAEVDEHSFFSEASGNSRGLGIDSSLDSSWRPMPSRTSLFPLSKARSNSSLQSSYLQFTTLQELGQASISSLSKPEQQQHSFSGSEFGLAEPVKHESHSLRPFFDEWPGTRDMWPDLEGKRSNQNSFSTTLLSISVPMSSTDLSTTNSRSPNDDSRACCGHVEQ</sequence>
<dbReference type="GeneID" id="103716657"/>
<dbReference type="PANTHER" id="PTHR31602:SF8">
    <property type="entry name" value="GROWTH-REGULATING FACTOR 5"/>
    <property type="match status" value="1"/>
</dbReference>
<feature type="domain" description="QLQ" evidence="7">
    <location>
        <begin position="57"/>
        <end position="92"/>
    </location>
</feature>
<keyword evidence="9" id="KW-1185">Reference proteome</keyword>
<dbReference type="RefSeq" id="XP_008802970.1">
    <property type="nucleotide sequence ID" value="XM_008804748.3"/>
</dbReference>
<dbReference type="Proteomes" id="UP000228380">
    <property type="component" value="Chromosome 5"/>
</dbReference>
<evidence type="ECO:0000256" key="4">
    <source>
        <dbReference type="PROSITE-ProRule" id="PRU01002"/>
    </source>
</evidence>
<feature type="compositionally biased region" description="Basic residues" evidence="6">
    <location>
        <begin position="154"/>
        <end position="163"/>
    </location>
</feature>
<dbReference type="GO" id="GO:0005634">
    <property type="term" value="C:nucleus"/>
    <property type="evidence" value="ECO:0007669"/>
    <property type="project" value="UniProtKB-SubCell"/>
</dbReference>
<comment type="similarity">
    <text evidence="2 5">Belongs to the GRF family.</text>
</comment>
<reference evidence="10" key="2">
    <citation type="submission" date="2025-08" db="UniProtKB">
        <authorList>
            <consortium name="RefSeq"/>
        </authorList>
    </citation>
    <scope>IDENTIFICATION</scope>
    <source>
        <tissue evidence="10">Young leaves</tissue>
    </source>
</reference>
<evidence type="ECO:0000256" key="3">
    <source>
        <dbReference type="ARBA" id="ARBA00023242"/>
    </source>
</evidence>
<dbReference type="GO" id="GO:0006355">
    <property type="term" value="P:regulation of DNA-templated transcription"/>
    <property type="evidence" value="ECO:0007669"/>
    <property type="project" value="InterPro"/>
</dbReference>
<keyword evidence="5" id="KW-0804">Transcription</keyword>
<feature type="domain" description="WRC" evidence="8">
    <location>
        <begin position="124"/>
        <end position="168"/>
    </location>
</feature>
<evidence type="ECO:0000313" key="10">
    <source>
        <dbReference type="RefSeq" id="XP_008802970.1"/>
    </source>
</evidence>
<evidence type="ECO:0000256" key="1">
    <source>
        <dbReference type="ARBA" id="ARBA00004123"/>
    </source>
</evidence>
<dbReference type="PROSITE" id="PS51667">
    <property type="entry name" value="WRC"/>
    <property type="match status" value="1"/>
</dbReference>
<dbReference type="AlphaFoldDB" id="A0A8B7CNM0"/>
<feature type="compositionally biased region" description="Polar residues" evidence="6">
    <location>
        <begin position="170"/>
        <end position="188"/>
    </location>
</feature>
<organism evidence="9 10">
    <name type="scientific">Phoenix dactylifera</name>
    <name type="common">Date palm</name>
    <dbReference type="NCBI Taxonomy" id="42345"/>
    <lineage>
        <taxon>Eukaryota</taxon>
        <taxon>Viridiplantae</taxon>
        <taxon>Streptophyta</taxon>
        <taxon>Embryophyta</taxon>
        <taxon>Tracheophyta</taxon>
        <taxon>Spermatophyta</taxon>
        <taxon>Magnoliopsida</taxon>
        <taxon>Liliopsida</taxon>
        <taxon>Arecaceae</taxon>
        <taxon>Coryphoideae</taxon>
        <taxon>Phoeniceae</taxon>
        <taxon>Phoenix</taxon>
    </lineage>
</organism>
<dbReference type="GO" id="GO:0032502">
    <property type="term" value="P:developmental process"/>
    <property type="evidence" value="ECO:0007669"/>
    <property type="project" value="InterPro"/>
</dbReference>
<dbReference type="PROSITE" id="PS51666">
    <property type="entry name" value="QLQ"/>
    <property type="match status" value="1"/>
</dbReference>
<evidence type="ECO:0000256" key="2">
    <source>
        <dbReference type="ARBA" id="ARBA00008122"/>
    </source>
</evidence>
<reference evidence="9" key="1">
    <citation type="journal article" date="2019" name="Nat. Commun.">
        <title>Genome-wide association mapping of date palm fruit traits.</title>
        <authorList>
            <person name="Hazzouri K.M."/>
            <person name="Gros-Balthazard M."/>
            <person name="Flowers J.M."/>
            <person name="Copetti D."/>
            <person name="Lemansour A."/>
            <person name="Lebrun M."/>
            <person name="Masmoudi K."/>
            <person name="Ferrand S."/>
            <person name="Dhar M.I."/>
            <person name="Fresquez Z.A."/>
            <person name="Rosas U."/>
            <person name="Zhang J."/>
            <person name="Talag J."/>
            <person name="Lee S."/>
            <person name="Kudrna D."/>
            <person name="Powell R.F."/>
            <person name="Leitch I.J."/>
            <person name="Krueger R.R."/>
            <person name="Wing R.A."/>
            <person name="Amiri K.M.A."/>
            <person name="Purugganan M.D."/>
        </authorList>
    </citation>
    <scope>NUCLEOTIDE SEQUENCE [LARGE SCALE GENOMIC DNA]</scope>
    <source>
        <strain evidence="9">cv. Khalas</strain>
    </source>
</reference>
<dbReference type="KEGG" id="pda:103716657"/>
<feature type="region of interest" description="Disordered" evidence="6">
    <location>
        <begin position="384"/>
        <end position="410"/>
    </location>
</feature>
<protein>
    <recommendedName>
        <fullName evidence="5">Growth-regulating factor</fullName>
    </recommendedName>
</protein>
<comment type="domain">
    <text evidence="5">The QLQ domain and WRC domain may be involved in protein-protein interaction and DNA-binding, respectively.</text>
</comment>
<keyword evidence="5" id="KW-0805">Transcription regulation</keyword>
<proteinExistence type="inferred from homology"/>
<dbReference type="InterPro" id="IPR014977">
    <property type="entry name" value="WRC_dom"/>
</dbReference>
<evidence type="ECO:0000256" key="6">
    <source>
        <dbReference type="SAM" id="MobiDB-lite"/>
    </source>
</evidence>
<dbReference type="OrthoDB" id="1927209at2759"/>